<evidence type="ECO:0000313" key="3">
    <source>
        <dbReference type="Proteomes" id="UP000218615"/>
    </source>
</evidence>
<dbReference type="SMART" id="SM00331">
    <property type="entry name" value="PP2C_SIG"/>
    <property type="match status" value="1"/>
</dbReference>
<protein>
    <submittedName>
        <fullName evidence="2">Stage II sporulation protein E (SpoIIE)</fullName>
    </submittedName>
</protein>
<feature type="domain" description="PPM-type phosphatase" evidence="1">
    <location>
        <begin position="13"/>
        <end position="203"/>
    </location>
</feature>
<gene>
    <name evidence="2" type="ORF">MNV_720010</name>
</gene>
<evidence type="ECO:0000259" key="1">
    <source>
        <dbReference type="PROSITE" id="PS51746"/>
    </source>
</evidence>
<dbReference type="PANTHER" id="PTHR35801">
    <property type="entry name" value="PHOSPHOSERINE PHOSPHATASE RSBX"/>
    <property type="match status" value="1"/>
</dbReference>
<evidence type="ECO:0000313" key="2">
    <source>
        <dbReference type="EMBL" id="SNQ62443.1"/>
    </source>
</evidence>
<dbReference type="RefSeq" id="WP_096207005.1">
    <property type="nucleotide sequence ID" value="NZ_FZMP01000221.1"/>
</dbReference>
<dbReference type="Proteomes" id="UP000218615">
    <property type="component" value="Unassembled WGS sequence"/>
</dbReference>
<dbReference type="PROSITE" id="PS51746">
    <property type="entry name" value="PPM_2"/>
    <property type="match status" value="1"/>
</dbReference>
<dbReference type="InterPro" id="IPR036457">
    <property type="entry name" value="PPM-type-like_dom_sf"/>
</dbReference>
<dbReference type="EMBL" id="FZMP01000221">
    <property type="protein sequence ID" value="SNQ62443.1"/>
    <property type="molecule type" value="Genomic_DNA"/>
</dbReference>
<dbReference type="Pfam" id="PF07228">
    <property type="entry name" value="SpoIIE"/>
    <property type="match status" value="1"/>
</dbReference>
<proteinExistence type="predicted"/>
<dbReference type="InterPro" id="IPR001932">
    <property type="entry name" value="PPM-type_phosphatase-like_dom"/>
</dbReference>
<dbReference type="OrthoDB" id="147332at2157"/>
<dbReference type="Gene3D" id="3.60.40.10">
    <property type="entry name" value="PPM-type phosphatase domain"/>
    <property type="match status" value="1"/>
</dbReference>
<dbReference type="AlphaFoldDB" id="A0A284VTD1"/>
<keyword evidence="3" id="KW-1185">Reference proteome</keyword>
<sequence length="205" mass="22081">MCDETTDPLQLIEWGYATIPLKGQAVSGDSYIIKPFPNGILMAVVDGLGHGYEAAEASDIAIATLDTYAHEPVIPLVRRCHEVLKGTRGVVMSIASFSSLNKAMTWLGVGNIEGILLREDVNAVPSRKSLLLRGGVLGYQLPPLKESLIPVLPGDTLIFATDGIRSGFEKGIKLSDKPQQIANSIMAQFNRGTDDALVLVVRYTC</sequence>
<dbReference type="SUPFAM" id="SSF81606">
    <property type="entry name" value="PP2C-like"/>
    <property type="match status" value="1"/>
</dbReference>
<dbReference type="InterPro" id="IPR039248">
    <property type="entry name" value="Ptase_RsbX"/>
</dbReference>
<reference evidence="3" key="1">
    <citation type="submission" date="2017-06" db="EMBL/GenBank/DDBJ databases">
        <authorList>
            <person name="Cremers G."/>
        </authorList>
    </citation>
    <scope>NUCLEOTIDE SEQUENCE [LARGE SCALE GENOMIC DNA]</scope>
</reference>
<dbReference type="PANTHER" id="PTHR35801:SF1">
    <property type="entry name" value="PHOSPHOSERINE PHOSPHATASE RSBX"/>
    <property type="match status" value="1"/>
</dbReference>
<organism evidence="2 3">
    <name type="scientific">Candidatus Methanoperedens nitratireducens</name>
    <dbReference type="NCBI Taxonomy" id="1392998"/>
    <lineage>
        <taxon>Archaea</taxon>
        <taxon>Methanobacteriati</taxon>
        <taxon>Methanobacteriota</taxon>
        <taxon>Stenosarchaea group</taxon>
        <taxon>Methanomicrobia</taxon>
        <taxon>Methanosarcinales</taxon>
        <taxon>ANME-2 cluster</taxon>
        <taxon>Candidatus Methanoperedentaceae</taxon>
        <taxon>Candidatus Methanoperedens</taxon>
    </lineage>
</organism>
<accession>A0A284VTD1</accession>
<name>A0A284VTD1_9EURY</name>